<protein>
    <submittedName>
        <fullName evidence="8">Integrase</fullName>
    </submittedName>
</protein>
<dbReference type="GO" id="GO:0006310">
    <property type="term" value="P:DNA recombination"/>
    <property type="evidence" value="ECO:0007669"/>
    <property type="project" value="UniProtKB-KW"/>
</dbReference>
<keyword evidence="8" id="KW-0614">Plasmid</keyword>
<dbReference type="InterPro" id="IPR002104">
    <property type="entry name" value="Integrase_catalytic"/>
</dbReference>
<keyword evidence="3 5" id="KW-0238">DNA-binding</keyword>
<gene>
    <name evidence="8" type="ORF">BB934_27625</name>
</gene>
<evidence type="ECO:0000313" key="8">
    <source>
        <dbReference type="EMBL" id="ANY82132.1"/>
    </source>
</evidence>
<dbReference type="PANTHER" id="PTHR30349:SF81">
    <property type="entry name" value="TYROSINE RECOMBINASE XERC"/>
    <property type="match status" value="1"/>
</dbReference>
<accession>A0A1B2EQM2</accession>
<dbReference type="GO" id="GO:0007059">
    <property type="term" value="P:chromosome segregation"/>
    <property type="evidence" value="ECO:0007669"/>
    <property type="project" value="UniProtKB-KW"/>
</dbReference>
<dbReference type="Gene3D" id="1.10.443.10">
    <property type="entry name" value="Intergrase catalytic core"/>
    <property type="match status" value="1"/>
</dbReference>
<feature type="domain" description="Core-binding (CB)" evidence="7">
    <location>
        <begin position="20"/>
        <end position="147"/>
    </location>
</feature>
<dbReference type="SUPFAM" id="SSF47823">
    <property type="entry name" value="lambda integrase-like, N-terminal domain"/>
    <property type="match status" value="1"/>
</dbReference>
<organism evidence="8">
    <name type="scientific">Microvirga ossetica</name>
    <dbReference type="NCBI Taxonomy" id="1882682"/>
    <lineage>
        <taxon>Bacteria</taxon>
        <taxon>Pseudomonadati</taxon>
        <taxon>Pseudomonadota</taxon>
        <taxon>Alphaproteobacteria</taxon>
        <taxon>Hyphomicrobiales</taxon>
        <taxon>Methylobacteriaceae</taxon>
        <taxon>Microvirga</taxon>
    </lineage>
</organism>
<dbReference type="AlphaFoldDB" id="A0A1B2EQM2"/>
<dbReference type="Gene3D" id="1.10.150.130">
    <property type="match status" value="1"/>
</dbReference>
<sequence>MDSSKSQIKRAKQLDALAAVLPMAAADRYAEVLTDADVATLKHLAETGIGANTLRALASDLAYLEAWCRAATGRALPWPADPELVLKFIAHHLWDPEQKAIDPGHGMPDAVIAELWDRRILKVRGPHAPKTVSRRLANWSTLHQWKGVEGRFDDAGVKKALRLAMKASGRAPQRKSRKPVTRDILECLLASCSGSKAIDLRDRAILLIAFAAGGRRRSEVATLKHSQISVADPIKLRPTDPTSPMVPCVRIALGRTKTTTAGQGAFVFAAGRAAVALYEWMQAANVTSGPIFREVRKDGSIGANPLTPQSVNLILKKRCRMAGLDPAEFSAHGLRSGFMTQAGRDGIPLVDAMRQSAHKSVQQAAGYYDEQEHAQSRSVQIFI</sequence>
<dbReference type="InterPro" id="IPR044068">
    <property type="entry name" value="CB"/>
</dbReference>
<dbReference type="InterPro" id="IPR050090">
    <property type="entry name" value="Tyrosine_recombinase_XerCD"/>
</dbReference>
<dbReference type="InterPro" id="IPR013762">
    <property type="entry name" value="Integrase-like_cat_sf"/>
</dbReference>
<evidence type="ECO:0000256" key="5">
    <source>
        <dbReference type="PROSITE-ProRule" id="PRU01248"/>
    </source>
</evidence>
<dbReference type="RefSeq" id="WP_237050448.1">
    <property type="nucleotide sequence ID" value="NZ_CP016617.1"/>
</dbReference>
<dbReference type="SUPFAM" id="SSF56349">
    <property type="entry name" value="DNA breaking-rejoining enzymes"/>
    <property type="match status" value="1"/>
</dbReference>
<evidence type="ECO:0000256" key="4">
    <source>
        <dbReference type="ARBA" id="ARBA00023172"/>
    </source>
</evidence>
<keyword evidence="1" id="KW-0159">Chromosome partition</keyword>
<geneLocation type="plasmid" evidence="8">
    <name>unnamed1</name>
</geneLocation>
<evidence type="ECO:0000256" key="1">
    <source>
        <dbReference type="ARBA" id="ARBA00022829"/>
    </source>
</evidence>
<dbReference type="InterPro" id="IPR011010">
    <property type="entry name" value="DNA_brk_join_enz"/>
</dbReference>
<dbReference type="EMBL" id="CP016617">
    <property type="protein sequence ID" value="ANY82132.1"/>
    <property type="molecule type" value="Genomic_DNA"/>
</dbReference>
<evidence type="ECO:0000259" key="6">
    <source>
        <dbReference type="PROSITE" id="PS51898"/>
    </source>
</evidence>
<evidence type="ECO:0000256" key="2">
    <source>
        <dbReference type="ARBA" id="ARBA00022908"/>
    </source>
</evidence>
<feature type="domain" description="Tyr recombinase" evidence="6">
    <location>
        <begin position="175"/>
        <end position="381"/>
    </location>
</feature>
<dbReference type="CDD" id="cd00799">
    <property type="entry name" value="INT_Cre_C"/>
    <property type="match status" value="1"/>
</dbReference>
<evidence type="ECO:0000259" key="7">
    <source>
        <dbReference type="PROSITE" id="PS51900"/>
    </source>
</evidence>
<reference evidence="8" key="1">
    <citation type="submission" date="2016-07" db="EMBL/GenBank/DDBJ databases">
        <title>Microvirga ossetica sp. nov. a new species of rhizobia isolated from root nodules of the legume species Vicia alpestris Steven originated from North Ossetia region in the Caucasus.</title>
        <authorList>
            <person name="Safronova V.I."/>
            <person name="Kuznetsova I.G."/>
            <person name="Sazanova A.L."/>
            <person name="Belimov A."/>
            <person name="Andronov E."/>
            <person name="Osledkin Y.S."/>
            <person name="Onishchuk O.P."/>
            <person name="Kurchak O.N."/>
            <person name="Shaposhnikov A.I."/>
            <person name="Willems A."/>
            <person name="Tikhonovich I.A."/>
        </authorList>
    </citation>
    <scope>NUCLEOTIDE SEQUENCE [LARGE SCALE GENOMIC DNA]</scope>
    <source>
        <strain evidence="8">V5/3M</strain>
        <plasmid evidence="8">unnamed1</plasmid>
    </source>
</reference>
<dbReference type="InterPro" id="IPR010998">
    <property type="entry name" value="Integrase_recombinase_N"/>
</dbReference>
<dbReference type="PROSITE" id="PS51900">
    <property type="entry name" value="CB"/>
    <property type="match status" value="1"/>
</dbReference>
<evidence type="ECO:0000256" key="3">
    <source>
        <dbReference type="ARBA" id="ARBA00023125"/>
    </source>
</evidence>
<dbReference type="GO" id="GO:0003677">
    <property type="term" value="F:DNA binding"/>
    <property type="evidence" value="ECO:0007669"/>
    <property type="project" value="UniProtKB-UniRule"/>
</dbReference>
<dbReference type="PROSITE" id="PS51898">
    <property type="entry name" value="TYR_RECOMBINASE"/>
    <property type="match status" value="1"/>
</dbReference>
<dbReference type="Pfam" id="PF00589">
    <property type="entry name" value="Phage_integrase"/>
    <property type="match status" value="1"/>
</dbReference>
<dbReference type="PANTHER" id="PTHR30349">
    <property type="entry name" value="PHAGE INTEGRASE-RELATED"/>
    <property type="match status" value="1"/>
</dbReference>
<dbReference type="GO" id="GO:0015074">
    <property type="term" value="P:DNA integration"/>
    <property type="evidence" value="ECO:0007669"/>
    <property type="project" value="UniProtKB-KW"/>
</dbReference>
<keyword evidence="2" id="KW-0229">DNA integration</keyword>
<keyword evidence="4" id="KW-0233">DNA recombination</keyword>
<name>A0A1B2EQM2_9HYPH</name>
<dbReference type="KEGG" id="moc:BB934_27625"/>
<proteinExistence type="predicted"/>